<evidence type="ECO:0000313" key="17">
    <source>
        <dbReference type="Proteomes" id="UP000467840"/>
    </source>
</evidence>
<comment type="catalytic activity">
    <reaction evidence="12">
        <text>L-threonyl-[protein] + ATP = O-phospho-L-threonyl-[protein] + ADP + H(+)</text>
        <dbReference type="Rhea" id="RHEA:46608"/>
        <dbReference type="Rhea" id="RHEA-COMP:11060"/>
        <dbReference type="Rhea" id="RHEA-COMP:11605"/>
        <dbReference type="ChEBI" id="CHEBI:15378"/>
        <dbReference type="ChEBI" id="CHEBI:30013"/>
        <dbReference type="ChEBI" id="CHEBI:30616"/>
        <dbReference type="ChEBI" id="CHEBI:61977"/>
        <dbReference type="ChEBI" id="CHEBI:456216"/>
        <dbReference type="EC" id="2.7.11.1"/>
    </reaction>
</comment>
<dbReference type="PROSITE" id="PS50011">
    <property type="entry name" value="PROTEIN_KINASE_DOM"/>
    <property type="match status" value="1"/>
</dbReference>
<keyword evidence="8" id="KW-0418">Kinase</keyword>
<evidence type="ECO:0000259" key="15">
    <source>
        <dbReference type="PROSITE" id="PS50011"/>
    </source>
</evidence>
<organism evidence="16 17">
    <name type="scientific">Hevea brasiliensis</name>
    <name type="common">Para rubber tree</name>
    <name type="synonym">Siphonia brasiliensis</name>
    <dbReference type="NCBI Taxonomy" id="3981"/>
    <lineage>
        <taxon>Eukaryota</taxon>
        <taxon>Viridiplantae</taxon>
        <taxon>Streptophyta</taxon>
        <taxon>Embryophyta</taxon>
        <taxon>Tracheophyta</taxon>
        <taxon>Spermatophyta</taxon>
        <taxon>Magnoliopsida</taxon>
        <taxon>eudicotyledons</taxon>
        <taxon>Gunneridae</taxon>
        <taxon>Pentapetalae</taxon>
        <taxon>rosids</taxon>
        <taxon>fabids</taxon>
        <taxon>Malpighiales</taxon>
        <taxon>Euphorbiaceae</taxon>
        <taxon>Crotonoideae</taxon>
        <taxon>Micrandreae</taxon>
        <taxon>Hevea</taxon>
    </lineage>
</organism>
<dbReference type="Gene3D" id="1.10.510.10">
    <property type="entry name" value="Transferase(Phosphotransferase) domain 1"/>
    <property type="match status" value="1"/>
</dbReference>
<evidence type="ECO:0000256" key="13">
    <source>
        <dbReference type="ARBA" id="ARBA00048679"/>
    </source>
</evidence>
<dbReference type="AlphaFoldDB" id="A0A6A6NE70"/>
<sequence length="479" mass="53103">MDQDGAVDVDASPRAPLPKLKSVINGGSSSSLSYPRKTEGRRREEADVDRQTILASCDFDSLNSDGGPGPKKCQYSFPFLIRMLIVPLGSLWVNFDYQMRKSLEILNSMKMGRMMMLLKISPGPVKKKKIQGSFDVVKESDDDEIVEDGANAVVQVEDIEIVEDALFELKQGCDIEKNAILLKSEDELVIPNCSKGFNLASTQLLRVNLANDGLPATKIGFNKQDPFRASLLFGFMPKIASLLAYAQNGAGEAFAKQVEDGHKASCPWEVPCCVSTDILGLLQFQLLPTIAASVVKQMWIADFGLAKDPSDSTSHISTEPKGTFGYFAPECFNNRRLTDKSDVFSFGIVLLELITGKPAVDDEGNDRINLADWARPRLKQALYRGKYSVLVDSKLQKAYNKKDLARMTCCAAACVYKPANFRPKMSQIVEVLQGNMVRKRIWRRTDKKFLYDGSPYSSLPEGSSYSSYKGLISHCWGAY</sequence>
<comment type="catalytic activity">
    <reaction evidence="13">
        <text>L-seryl-[protein] + ATP = O-phospho-L-seryl-[protein] + ADP + H(+)</text>
        <dbReference type="Rhea" id="RHEA:17989"/>
        <dbReference type="Rhea" id="RHEA-COMP:9863"/>
        <dbReference type="Rhea" id="RHEA-COMP:11604"/>
        <dbReference type="ChEBI" id="CHEBI:15378"/>
        <dbReference type="ChEBI" id="CHEBI:29999"/>
        <dbReference type="ChEBI" id="CHEBI:30616"/>
        <dbReference type="ChEBI" id="CHEBI:83421"/>
        <dbReference type="ChEBI" id="CHEBI:456216"/>
        <dbReference type="EC" id="2.7.11.1"/>
    </reaction>
</comment>
<dbReference type="EMBL" id="JAAGAX010000002">
    <property type="protein sequence ID" value="KAF2323363.1"/>
    <property type="molecule type" value="Genomic_DNA"/>
</dbReference>
<evidence type="ECO:0000256" key="9">
    <source>
        <dbReference type="ARBA" id="ARBA00022840"/>
    </source>
</evidence>
<dbReference type="GO" id="GO:0005886">
    <property type="term" value="C:plasma membrane"/>
    <property type="evidence" value="ECO:0007669"/>
    <property type="project" value="UniProtKB-SubCell"/>
</dbReference>
<evidence type="ECO:0000256" key="10">
    <source>
        <dbReference type="ARBA" id="ARBA00022989"/>
    </source>
</evidence>
<evidence type="ECO:0000256" key="2">
    <source>
        <dbReference type="ARBA" id="ARBA00012513"/>
    </source>
</evidence>
<keyword evidence="17" id="KW-1185">Reference proteome</keyword>
<dbReference type="GO" id="GO:0004674">
    <property type="term" value="F:protein serine/threonine kinase activity"/>
    <property type="evidence" value="ECO:0007669"/>
    <property type="project" value="UniProtKB-KW"/>
</dbReference>
<evidence type="ECO:0000256" key="11">
    <source>
        <dbReference type="ARBA" id="ARBA00023136"/>
    </source>
</evidence>
<dbReference type="GO" id="GO:0005524">
    <property type="term" value="F:ATP binding"/>
    <property type="evidence" value="ECO:0007669"/>
    <property type="project" value="UniProtKB-KW"/>
</dbReference>
<comment type="subcellular location">
    <subcellularLocation>
        <location evidence="1">Cell membrane</location>
        <topology evidence="1">Single-pass membrane protein</topology>
    </subcellularLocation>
</comment>
<keyword evidence="7" id="KW-0547">Nucleotide-binding</keyword>
<dbReference type="PANTHER" id="PTHR47982">
    <property type="entry name" value="PROLINE-RICH RECEPTOR-LIKE PROTEIN KINASE PERK4"/>
    <property type="match status" value="1"/>
</dbReference>
<protein>
    <recommendedName>
        <fullName evidence="2">non-specific serine/threonine protein kinase</fullName>
        <ecNumber evidence="2">2.7.11.1</ecNumber>
    </recommendedName>
</protein>
<evidence type="ECO:0000256" key="1">
    <source>
        <dbReference type="ARBA" id="ARBA00004162"/>
    </source>
</evidence>
<dbReference type="Pfam" id="PF07714">
    <property type="entry name" value="PK_Tyr_Ser-Thr"/>
    <property type="match status" value="1"/>
</dbReference>
<evidence type="ECO:0000313" key="16">
    <source>
        <dbReference type="EMBL" id="KAF2323363.1"/>
    </source>
</evidence>
<proteinExistence type="predicted"/>
<keyword evidence="10" id="KW-1133">Transmembrane helix</keyword>
<name>A0A6A6NE70_HEVBR</name>
<evidence type="ECO:0000256" key="12">
    <source>
        <dbReference type="ARBA" id="ARBA00047899"/>
    </source>
</evidence>
<feature type="domain" description="Protein kinase" evidence="15">
    <location>
        <begin position="123"/>
        <end position="457"/>
    </location>
</feature>
<dbReference type="InterPro" id="IPR011009">
    <property type="entry name" value="Kinase-like_dom_sf"/>
</dbReference>
<keyword evidence="4" id="KW-0723">Serine/threonine-protein kinase</keyword>
<keyword evidence="6" id="KW-0812">Transmembrane</keyword>
<dbReference type="InterPro" id="IPR047117">
    <property type="entry name" value="PERK1-13-like"/>
</dbReference>
<accession>A0A6A6NE70</accession>
<feature type="compositionally biased region" description="Basic and acidic residues" evidence="14">
    <location>
        <begin position="36"/>
        <end position="47"/>
    </location>
</feature>
<gene>
    <name evidence="16" type="ORF">GH714_034843</name>
</gene>
<dbReference type="EC" id="2.7.11.1" evidence="2"/>
<dbReference type="InterPro" id="IPR000719">
    <property type="entry name" value="Prot_kinase_dom"/>
</dbReference>
<dbReference type="PANTHER" id="PTHR47982:SF40">
    <property type="entry name" value="NON-SPECIFIC SERINE_THREONINE PROTEIN KINASE"/>
    <property type="match status" value="1"/>
</dbReference>
<evidence type="ECO:0000256" key="5">
    <source>
        <dbReference type="ARBA" id="ARBA00022679"/>
    </source>
</evidence>
<evidence type="ECO:0000256" key="7">
    <source>
        <dbReference type="ARBA" id="ARBA00022741"/>
    </source>
</evidence>
<dbReference type="SUPFAM" id="SSF56112">
    <property type="entry name" value="Protein kinase-like (PK-like)"/>
    <property type="match status" value="1"/>
</dbReference>
<evidence type="ECO:0000256" key="8">
    <source>
        <dbReference type="ARBA" id="ARBA00022777"/>
    </source>
</evidence>
<comment type="caution">
    <text evidence="16">The sequence shown here is derived from an EMBL/GenBank/DDBJ whole genome shotgun (WGS) entry which is preliminary data.</text>
</comment>
<keyword evidence="11" id="KW-0472">Membrane</keyword>
<evidence type="ECO:0000256" key="14">
    <source>
        <dbReference type="SAM" id="MobiDB-lite"/>
    </source>
</evidence>
<keyword evidence="9" id="KW-0067">ATP-binding</keyword>
<feature type="region of interest" description="Disordered" evidence="14">
    <location>
        <begin position="1"/>
        <end position="47"/>
    </location>
</feature>
<reference evidence="16 17" key="1">
    <citation type="journal article" date="2020" name="Mol. Plant">
        <title>The Chromosome-Based Rubber Tree Genome Provides New Insights into Spurge Genome Evolution and Rubber Biosynthesis.</title>
        <authorList>
            <person name="Liu J."/>
            <person name="Shi C."/>
            <person name="Shi C.C."/>
            <person name="Li W."/>
            <person name="Zhang Q.J."/>
            <person name="Zhang Y."/>
            <person name="Li K."/>
            <person name="Lu H.F."/>
            <person name="Shi C."/>
            <person name="Zhu S.T."/>
            <person name="Xiao Z.Y."/>
            <person name="Nan H."/>
            <person name="Yue Y."/>
            <person name="Zhu X.G."/>
            <person name="Wu Y."/>
            <person name="Hong X.N."/>
            <person name="Fan G.Y."/>
            <person name="Tong Y."/>
            <person name="Zhang D."/>
            <person name="Mao C.L."/>
            <person name="Liu Y.L."/>
            <person name="Hao S.J."/>
            <person name="Liu W.Q."/>
            <person name="Lv M.Q."/>
            <person name="Zhang H.B."/>
            <person name="Liu Y."/>
            <person name="Hu-Tang G.R."/>
            <person name="Wang J.P."/>
            <person name="Wang J.H."/>
            <person name="Sun Y.H."/>
            <person name="Ni S.B."/>
            <person name="Chen W.B."/>
            <person name="Zhang X.C."/>
            <person name="Jiao Y.N."/>
            <person name="Eichler E.E."/>
            <person name="Li G.H."/>
            <person name="Liu X."/>
            <person name="Gao L.Z."/>
        </authorList>
    </citation>
    <scope>NUCLEOTIDE SEQUENCE [LARGE SCALE GENOMIC DNA]</scope>
    <source>
        <strain evidence="17">cv. GT1</strain>
        <tissue evidence="16">Leaf</tissue>
    </source>
</reference>
<dbReference type="SMART" id="SM00220">
    <property type="entry name" value="S_TKc"/>
    <property type="match status" value="1"/>
</dbReference>
<evidence type="ECO:0000256" key="6">
    <source>
        <dbReference type="ARBA" id="ARBA00022692"/>
    </source>
</evidence>
<dbReference type="Proteomes" id="UP000467840">
    <property type="component" value="Chromosome 11"/>
</dbReference>
<evidence type="ECO:0000256" key="3">
    <source>
        <dbReference type="ARBA" id="ARBA00022475"/>
    </source>
</evidence>
<keyword evidence="3" id="KW-1003">Cell membrane</keyword>
<evidence type="ECO:0000256" key="4">
    <source>
        <dbReference type="ARBA" id="ARBA00022527"/>
    </source>
</evidence>
<dbReference type="InterPro" id="IPR001245">
    <property type="entry name" value="Ser-Thr/Tyr_kinase_cat_dom"/>
</dbReference>
<keyword evidence="5" id="KW-0808">Transferase</keyword>